<sequence>MTRHAGVSEADLRPPHAAPGMRIGLLGGSFNPPHAAHRLISLNAMKRLGLDRVWWMVTPGNPLKDHRELAPLAERIAHARDVSRHPKIEVTAFEAAIGTAYTAAALRHLRRRMPRVRFVWLMGADNLAGFHRWNEWETIFETVPIAVEDRPHWRHRALASPAAHRFARSRVPESYAAALPNLPTPAWAYLSGPLSKLSSTALRAQRRDR</sequence>
<evidence type="ECO:0000256" key="5">
    <source>
        <dbReference type="ARBA" id="ARBA00022679"/>
    </source>
</evidence>
<keyword evidence="9 11" id="KW-0520">NAD</keyword>
<evidence type="ECO:0000256" key="4">
    <source>
        <dbReference type="ARBA" id="ARBA00022642"/>
    </source>
</evidence>
<dbReference type="RefSeq" id="WP_013417934.1">
    <property type="nucleotide sequence ID" value="NC_014664.1"/>
</dbReference>
<dbReference type="NCBIfam" id="NF000845">
    <property type="entry name" value="PRK00071.2-4"/>
    <property type="match status" value="1"/>
</dbReference>
<dbReference type="HAMAP" id="MF_00244">
    <property type="entry name" value="NaMN_adenylyltr"/>
    <property type="match status" value="1"/>
</dbReference>
<comment type="function">
    <text evidence="1 11">Catalyzes the reversible adenylation of nicotinate mononucleotide (NaMN) to nicotinic acid adenine dinucleotide (NaAD).</text>
</comment>
<dbReference type="NCBIfam" id="NF000843">
    <property type="entry name" value="PRK00071.2-2"/>
    <property type="match status" value="1"/>
</dbReference>
<name>E3I6G6_RHOVT</name>
<gene>
    <name evidence="11" type="primary">nadD</name>
    <name evidence="13" type="ordered locus">Rvan_0237</name>
</gene>
<keyword evidence="7 11" id="KW-0547">Nucleotide-binding</keyword>
<comment type="pathway">
    <text evidence="2 11">Cofactor biosynthesis; NAD(+) biosynthesis; deamido-NAD(+) from nicotinate D-ribonucleotide: step 1/1.</text>
</comment>
<dbReference type="InterPro" id="IPR004821">
    <property type="entry name" value="Cyt_trans-like"/>
</dbReference>
<evidence type="ECO:0000256" key="1">
    <source>
        <dbReference type="ARBA" id="ARBA00002324"/>
    </source>
</evidence>
<comment type="similarity">
    <text evidence="3 11">Belongs to the NadD family.</text>
</comment>
<dbReference type="Pfam" id="PF01467">
    <property type="entry name" value="CTP_transf_like"/>
    <property type="match status" value="1"/>
</dbReference>
<dbReference type="CDD" id="cd02165">
    <property type="entry name" value="NMNAT"/>
    <property type="match status" value="1"/>
</dbReference>
<dbReference type="GO" id="GO:0005524">
    <property type="term" value="F:ATP binding"/>
    <property type="evidence" value="ECO:0007669"/>
    <property type="project" value="UniProtKB-KW"/>
</dbReference>
<dbReference type="AlphaFoldDB" id="E3I6G6"/>
<keyword evidence="6 11" id="KW-0548">Nucleotidyltransferase</keyword>
<evidence type="ECO:0000256" key="11">
    <source>
        <dbReference type="HAMAP-Rule" id="MF_00244"/>
    </source>
</evidence>
<dbReference type="KEGG" id="rva:Rvan_0237"/>
<evidence type="ECO:0000313" key="14">
    <source>
        <dbReference type="Proteomes" id="UP000001399"/>
    </source>
</evidence>
<dbReference type="eggNOG" id="COG1057">
    <property type="taxonomic scope" value="Bacteria"/>
</dbReference>
<evidence type="ECO:0000256" key="7">
    <source>
        <dbReference type="ARBA" id="ARBA00022741"/>
    </source>
</evidence>
<evidence type="ECO:0000256" key="3">
    <source>
        <dbReference type="ARBA" id="ARBA00009014"/>
    </source>
</evidence>
<dbReference type="OrthoDB" id="5295945at2"/>
<keyword evidence="4 11" id="KW-0662">Pyridine nucleotide biosynthesis</keyword>
<protein>
    <recommendedName>
        <fullName evidence="11">Probable nicotinate-nucleotide adenylyltransferase</fullName>
        <ecNumber evidence="11">2.7.7.18</ecNumber>
    </recommendedName>
    <alternativeName>
        <fullName evidence="11">Deamido-NAD(+) diphosphorylase</fullName>
    </alternativeName>
    <alternativeName>
        <fullName evidence="11">Deamido-NAD(+) pyrophosphorylase</fullName>
    </alternativeName>
    <alternativeName>
        <fullName evidence="11">Nicotinate mononucleotide adenylyltransferase</fullName>
        <shortName evidence="11">NaMN adenylyltransferase</shortName>
    </alternativeName>
</protein>
<dbReference type="UniPathway" id="UPA00253">
    <property type="reaction ID" value="UER00332"/>
</dbReference>
<dbReference type="EMBL" id="CP002292">
    <property type="protein sequence ID" value="ADP69527.1"/>
    <property type="molecule type" value="Genomic_DNA"/>
</dbReference>
<evidence type="ECO:0000256" key="8">
    <source>
        <dbReference type="ARBA" id="ARBA00022840"/>
    </source>
</evidence>
<proteinExistence type="inferred from homology"/>
<evidence type="ECO:0000256" key="10">
    <source>
        <dbReference type="ARBA" id="ARBA00048721"/>
    </source>
</evidence>
<dbReference type="PANTHER" id="PTHR39321:SF3">
    <property type="entry name" value="PHOSPHOPANTETHEINE ADENYLYLTRANSFERASE"/>
    <property type="match status" value="1"/>
</dbReference>
<dbReference type="GO" id="GO:0009435">
    <property type="term" value="P:NAD+ biosynthetic process"/>
    <property type="evidence" value="ECO:0007669"/>
    <property type="project" value="UniProtKB-UniRule"/>
</dbReference>
<organism evidence="13 14">
    <name type="scientific">Rhodomicrobium vannielii (strain ATCC 17100 / DSM 162 / LMG 4299 / NCIMB 10020 / ATH 3.1.1)</name>
    <dbReference type="NCBI Taxonomy" id="648757"/>
    <lineage>
        <taxon>Bacteria</taxon>
        <taxon>Pseudomonadati</taxon>
        <taxon>Pseudomonadota</taxon>
        <taxon>Alphaproteobacteria</taxon>
        <taxon>Hyphomicrobiales</taxon>
        <taxon>Hyphomicrobiaceae</taxon>
        <taxon>Rhodomicrobium</taxon>
    </lineage>
</organism>
<dbReference type="PANTHER" id="PTHR39321">
    <property type="entry name" value="NICOTINATE-NUCLEOTIDE ADENYLYLTRANSFERASE-RELATED"/>
    <property type="match status" value="1"/>
</dbReference>
<feature type="domain" description="Cytidyltransferase-like" evidence="12">
    <location>
        <begin position="25"/>
        <end position="203"/>
    </location>
</feature>
<dbReference type="NCBIfam" id="TIGR00482">
    <property type="entry name" value="nicotinate (nicotinamide) nucleotide adenylyltransferase"/>
    <property type="match status" value="1"/>
</dbReference>
<dbReference type="STRING" id="648757.Rvan_0237"/>
<keyword evidence="8 11" id="KW-0067">ATP-binding</keyword>
<evidence type="ECO:0000256" key="2">
    <source>
        <dbReference type="ARBA" id="ARBA00005019"/>
    </source>
</evidence>
<dbReference type="SUPFAM" id="SSF52374">
    <property type="entry name" value="Nucleotidylyl transferase"/>
    <property type="match status" value="1"/>
</dbReference>
<evidence type="ECO:0000256" key="9">
    <source>
        <dbReference type="ARBA" id="ARBA00023027"/>
    </source>
</evidence>
<dbReference type="HOGENOM" id="CLU_069765_2_0_5"/>
<evidence type="ECO:0000256" key="6">
    <source>
        <dbReference type="ARBA" id="ARBA00022695"/>
    </source>
</evidence>
<dbReference type="InterPro" id="IPR014729">
    <property type="entry name" value="Rossmann-like_a/b/a_fold"/>
</dbReference>
<dbReference type="EC" id="2.7.7.18" evidence="11"/>
<evidence type="ECO:0000259" key="12">
    <source>
        <dbReference type="Pfam" id="PF01467"/>
    </source>
</evidence>
<accession>E3I6G6</accession>
<keyword evidence="5 11" id="KW-0808">Transferase</keyword>
<dbReference type="GO" id="GO:0004515">
    <property type="term" value="F:nicotinate-nucleotide adenylyltransferase activity"/>
    <property type="evidence" value="ECO:0007669"/>
    <property type="project" value="UniProtKB-UniRule"/>
</dbReference>
<keyword evidence="14" id="KW-1185">Reference proteome</keyword>
<reference evidence="14" key="1">
    <citation type="journal article" date="2011" name="J. Bacteriol.">
        <title>Genome sequences of eight morphologically diverse alphaproteobacteria.</title>
        <authorList>
            <consortium name="US DOE Joint Genome Institute"/>
            <person name="Brown P.J."/>
            <person name="Kysela D.T."/>
            <person name="Buechlein A."/>
            <person name="Hemmerich C."/>
            <person name="Brun Y.V."/>
        </authorList>
    </citation>
    <scope>NUCLEOTIDE SEQUENCE [LARGE SCALE GENOMIC DNA]</scope>
    <source>
        <strain evidence="14">ATCC 17100 / ATH 3.1.1 / DSM 162 / LMG 4299</strain>
    </source>
</reference>
<comment type="catalytic activity">
    <reaction evidence="10 11">
        <text>nicotinate beta-D-ribonucleotide + ATP + H(+) = deamido-NAD(+) + diphosphate</text>
        <dbReference type="Rhea" id="RHEA:22860"/>
        <dbReference type="ChEBI" id="CHEBI:15378"/>
        <dbReference type="ChEBI" id="CHEBI:30616"/>
        <dbReference type="ChEBI" id="CHEBI:33019"/>
        <dbReference type="ChEBI" id="CHEBI:57502"/>
        <dbReference type="ChEBI" id="CHEBI:58437"/>
        <dbReference type="EC" id="2.7.7.18"/>
    </reaction>
</comment>
<dbReference type="InterPro" id="IPR005248">
    <property type="entry name" value="NadD/NMNAT"/>
</dbReference>
<dbReference type="Gene3D" id="3.40.50.620">
    <property type="entry name" value="HUPs"/>
    <property type="match status" value="1"/>
</dbReference>
<evidence type="ECO:0000313" key="13">
    <source>
        <dbReference type="EMBL" id="ADP69527.1"/>
    </source>
</evidence>
<dbReference type="Proteomes" id="UP000001399">
    <property type="component" value="Chromosome"/>
</dbReference>